<comment type="caution">
    <text evidence="5">The sequence shown here is derived from an EMBL/GenBank/DDBJ whole genome shotgun (WGS) entry which is preliminary data.</text>
</comment>
<dbReference type="AlphaFoldDB" id="A0A7V1GE79"/>
<dbReference type="GO" id="GO:0006355">
    <property type="term" value="P:regulation of DNA-templated transcription"/>
    <property type="evidence" value="ECO:0007669"/>
    <property type="project" value="InterPro"/>
</dbReference>
<dbReference type="SUPFAM" id="SSF46894">
    <property type="entry name" value="C-terminal effector domain of the bipartite response regulators"/>
    <property type="match status" value="1"/>
</dbReference>
<keyword evidence="1" id="KW-0805">Transcription regulation</keyword>
<gene>
    <name evidence="5" type="ORF">ENH88_07060</name>
</gene>
<dbReference type="PRINTS" id="PR00038">
    <property type="entry name" value="HTHLUXR"/>
</dbReference>
<dbReference type="PROSITE" id="PS50043">
    <property type="entry name" value="HTH_LUXR_2"/>
    <property type="match status" value="1"/>
</dbReference>
<dbReference type="GO" id="GO:0003677">
    <property type="term" value="F:DNA binding"/>
    <property type="evidence" value="ECO:0007669"/>
    <property type="project" value="UniProtKB-KW"/>
</dbReference>
<dbReference type="PANTHER" id="PTHR44688">
    <property type="entry name" value="DNA-BINDING TRANSCRIPTIONAL ACTIVATOR DEVR_DOSR"/>
    <property type="match status" value="1"/>
</dbReference>
<evidence type="ECO:0000256" key="3">
    <source>
        <dbReference type="ARBA" id="ARBA00023163"/>
    </source>
</evidence>
<evidence type="ECO:0000313" key="5">
    <source>
        <dbReference type="EMBL" id="HEA16194.1"/>
    </source>
</evidence>
<evidence type="ECO:0000256" key="2">
    <source>
        <dbReference type="ARBA" id="ARBA00023125"/>
    </source>
</evidence>
<dbReference type="SMART" id="SM00421">
    <property type="entry name" value="HTH_LUXR"/>
    <property type="match status" value="1"/>
</dbReference>
<sequence length="265" mass="29942">MSVNITQNHYAAIAKAVAALHSAIFSHHFCALLQHIVAFDEAVIVGYKEAKRPIYLYDSINQSRELLFQRYLTDAFLHDPFYLAIQQASAGGVYTLKEVSGSLADYKSYRREFYAHTAWHDELCLSVKLDQSRWVAVYIGRTQTPHFTANDINGLTAGFELLSSLCHQQWAHAPFSLPDAPIERLEVRQLIAHALTSIGSQVLTKREQQITALLVQGLDSKEISWQLGIGIGTVKNHRKKIYEKLNVSSLSELFQFFLSYLIVAD</sequence>
<dbReference type="EMBL" id="DRGM01000076">
    <property type="protein sequence ID" value="HEA16194.1"/>
    <property type="molecule type" value="Genomic_DNA"/>
</dbReference>
<dbReference type="InterPro" id="IPR016032">
    <property type="entry name" value="Sig_transdc_resp-reg_C-effctor"/>
</dbReference>
<keyword evidence="3" id="KW-0804">Transcription</keyword>
<reference evidence="5" key="1">
    <citation type="journal article" date="2020" name="mSystems">
        <title>Genome- and Community-Level Interaction Insights into Carbon Utilization and Element Cycling Functions of Hydrothermarchaeota in Hydrothermal Sediment.</title>
        <authorList>
            <person name="Zhou Z."/>
            <person name="Liu Y."/>
            <person name="Xu W."/>
            <person name="Pan J."/>
            <person name="Luo Z.H."/>
            <person name="Li M."/>
        </authorList>
    </citation>
    <scope>NUCLEOTIDE SEQUENCE [LARGE SCALE GENOMIC DNA]</scope>
    <source>
        <strain evidence="5">HyVt-346</strain>
    </source>
</reference>
<organism evidence="5">
    <name type="scientific">Pseudoalteromonas prydzensis</name>
    <dbReference type="NCBI Taxonomy" id="182141"/>
    <lineage>
        <taxon>Bacteria</taxon>
        <taxon>Pseudomonadati</taxon>
        <taxon>Pseudomonadota</taxon>
        <taxon>Gammaproteobacteria</taxon>
        <taxon>Alteromonadales</taxon>
        <taxon>Pseudoalteromonadaceae</taxon>
        <taxon>Pseudoalteromonas</taxon>
    </lineage>
</organism>
<dbReference type="RefSeq" id="WP_304181109.1">
    <property type="nucleotide sequence ID" value="NZ_DRGM01000076.1"/>
</dbReference>
<proteinExistence type="predicted"/>
<evidence type="ECO:0000259" key="4">
    <source>
        <dbReference type="PROSITE" id="PS50043"/>
    </source>
</evidence>
<dbReference type="Pfam" id="PF00196">
    <property type="entry name" value="GerE"/>
    <property type="match status" value="1"/>
</dbReference>
<accession>A0A7V1GE79</accession>
<dbReference type="CDD" id="cd06170">
    <property type="entry name" value="LuxR_C_like"/>
    <property type="match status" value="1"/>
</dbReference>
<dbReference type="Gene3D" id="1.10.10.10">
    <property type="entry name" value="Winged helix-like DNA-binding domain superfamily/Winged helix DNA-binding domain"/>
    <property type="match status" value="1"/>
</dbReference>
<protein>
    <submittedName>
        <fullName evidence="5">LuxR family transcriptional regulator</fullName>
    </submittedName>
</protein>
<name>A0A7V1GE79_9GAMM</name>
<dbReference type="InterPro" id="IPR000792">
    <property type="entry name" value="Tscrpt_reg_LuxR_C"/>
</dbReference>
<evidence type="ECO:0000256" key="1">
    <source>
        <dbReference type="ARBA" id="ARBA00023015"/>
    </source>
</evidence>
<dbReference type="PANTHER" id="PTHR44688:SF16">
    <property type="entry name" value="DNA-BINDING TRANSCRIPTIONAL ACTIVATOR DEVR_DOSR"/>
    <property type="match status" value="1"/>
</dbReference>
<dbReference type="Proteomes" id="UP000886188">
    <property type="component" value="Unassembled WGS sequence"/>
</dbReference>
<dbReference type="InterPro" id="IPR036388">
    <property type="entry name" value="WH-like_DNA-bd_sf"/>
</dbReference>
<keyword evidence="2" id="KW-0238">DNA-binding</keyword>
<feature type="domain" description="HTH luxR-type" evidence="4">
    <location>
        <begin position="196"/>
        <end position="261"/>
    </location>
</feature>